<feature type="signal peptide" evidence="7">
    <location>
        <begin position="1"/>
        <end position="26"/>
    </location>
</feature>
<keyword evidence="10" id="KW-1185">Reference proteome</keyword>
<dbReference type="EMBL" id="JBHUIO010000002">
    <property type="protein sequence ID" value="MFD2168680.1"/>
    <property type="molecule type" value="Genomic_DNA"/>
</dbReference>
<keyword evidence="4" id="KW-0378">Hydrolase</keyword>
<name>A0ABW4ZTY9_9BACL</name>
<accession>A0ABW4ZTY9</accession>
<keyword evidence="2" id="KW-0479">Metal-binding</keyword>
<proteinExistence type="predicted"/>
<dbReference type="Proteomes" id="UP001597343">
    <property type="component" value="Unassembled WGS sequence"/>
</dbReference>
<dbReference type="InterPro" id="IPR011096">
    <property type="entry name" value="FTP_domain"/>
</dbReference>
<dbReference type="PANTHER" id="PTHR33794:SF1">
    <property type="entry name" value="BACILLOLYSIN"/>
    <property type="match status" value="1"/>
</dbReference>
<keyword evidence="5" id="KW-0862">Zinc</keyword>
<dbReference type="InterPro" id="IPR050728">
    <property type="entry name" value="Zinc_Metalloprotease_M4"/>
</dbReference>
<dbReference type="SUPFAM" id="SSF55486">
    <property type="entry name" value="Metalloproteases ('zincins'), catalytic domain"/>
    <property type="match status" value="1"/>
</dbReference>
<evidence type="ECO:0000256" key="3">
    <source>
        <dbReference type="ARBA" id="ARBA00022729"/>
    </source>
</evidence>
<dbReference type="PANTHER" id="PTHR33794">
    <property type="entry name" value="BACILLOLYSIN"/>
    <property type="match status" value="1"/>
</dbReference>
<sequence>MKNRKTFVTAVTTAIMLTMLAPQAMAETAQGAAVVATVDMKSAADSFLQQSAGEYGFKSDLSDLKHVSTTDTKAGSYVRYQQTVDGADLFYHQVTVTLDSAGTPLLITSDYVPNLTGSKSKGRLSANEAEGKALGHNKVKKTKELVSRVFGYTVENGVAVPVYKVTALDADTHSNWETFINADNGQIVKNKDLNQKASGTGQVFLPNPIASAGTKVGFADNNNADSAALTGQLKTVTLLGLDGSGYLKGDYVYAKQSSANSYSATYTYNYTRSSKHFENVMVYYHIDSLQRYIQSLGFTNINNRQILVNVNGTTADNSFYSPSNKQLTFGTGGVDDAEDAGIIAHEYGHSIQDNQVPGFGSTLQGGAMGEGFGDYLGAIWEDKLIAPSTYGNACVGEWDAMSYNSGGNPPCLRRLDNNKVMPGSWYGEVHEDGEIWSQGLYEMGKQLGVDTATKIILQSHFSLTSSSGFNAGAKAIKTADQLLNGGANAAVIDAIWAARGISTL</sequence>
<protein>
    <submittedName>
        <fullName evidence="9">M36 family metallopeptidase</fullName>
    </submittedName>
</protein>
<evidence type="ECO:0000259" key="8">
    <source>
        <dbReference type="Pfam" id="PF07504"/>
    </source>
</evidence>
<evidence type="ECO:0000256" key="6">
    <source>
        <dbReference type="ARBA" id="ARBA00023049"/>
    </source>
</evidence>
<dbReference type="Pfam" id="PF07504">
    <property type="entry name" value="FTP"/>
    <property type="match status" value="1"/>
</dbReference>
<keyword evidence="1" id="KW-0645">Protease</keyword>
<dbReference type="Pfam" id="PF02128">
    <property type="entry name" value="Peptidase_M36"/>
    <property type="match status" value="1"/>
</dbReference>
<evidence type="ECO:0000256" key="7">
    <source>
        <dbReference type="SAM" id="SignalP"/>
    </source>
</evidence>
<comment type="caution">
    <text evidence="9">The sequence shown here is derived from an EMBL/GenBank/DDBJ whole genome shotgun (WGS) entry which is preliminary data.</text>
</comment>
<dbReference type="Gene3D" id="1.10.390.10">
    <property type="entry name" value="Neutral Protease Domain 2"/>
    <property type="match status" value="1"/>
</dbReference>
<reference evidence="10" key="1">
    <citation type="journal article" date="2019" name="Int. J. Syst. Evol. Microbiol.">
        <title>The Global Catalogue of Microorganisms (GCM) 10K type strain sequencing project: providing services to taxonomists for standard genome sequencing and annotation.</title>
        <authorList>
            <consortium name="The Broad Institute Genomics Platform"/>
            <consortium name="The Broad Institute Genome Sequencing Center for Infectious Disease"/>
            <person name="Wu L."/>
            <person name="Ma J."/>
        </authorList>
    </citation>
    <scope>NUCLEOTIDE SEQUENCE [LARGE SCALE GENOMIC DNA]</scope>
    <source>
        <strain evidence="10">CGMCC 1.13574</strain>
    </source>
</reference>
<feature type="domain" description="FTP" evidence="8">
    <location>
        <begin position="63"/>
        <end position="108"/>
    </location>
</feature>
<evidence type="ECO:0000256" key="1">
    <source>
        <dbReference type="ARBA" id="ARBA00022670"/>
    </source>
</evidence>
<keyword evidence="6" id="KW-0482">Metalloprotease</keyword>
<keyword evidence="3 7" id="KW-0732">Signal</keyword>
<feature type="chain" id="PRO_5047423297" evidence="7">
    <location>
        <begin position="27"/>
        <end position="504"/>
    </location>
</feature>
<evidence type="ECO:0000256" key="2">
    <source>
        <dbReference type="ARBA" id="ARBA00022723"/>
    </source>
</evidence>
<evidence type="ECO:0000256" key="4">
    <source>
        <dbReference type="ARBA" id="ARBA00022801"/>
    </source>
</evidence>
<evidence type="ECO:0000256" key="5">
    <source>
        <dbReference type="ARBA" id="ARBA00022833"/>
    </source>
</evidence>
<gene>
    <name evidence="9" type="ORF">ACFSOY_01425</name>
</gene>
<organism evidence="9 10">
    <name type="scientific">Tumebacillus lipolyticus</name>
    <dbReference type="NCBI Taxonomy" id="1280370"/>
    <lineage>
        <taxon>Bacteria</taxon>
        <taxon>Bacillati</taxon>
        <taxon>Bacillota</taxon>
        <taxon>Bacilli</taxon>
        <taxon>Bacillales</taxon>
        <taxon>Alicyclobacillaceae</taxon>
        <taxon>Tumebacillus</taxon>
    </lineage>
</organism>
<dbReference type="InterPro" id="IPR001842">
    <property type="entry name" value="Peptidase_M36"/>
</dbReference>
<evidence type="ECO:0000313" key="10">
    <source>
        <dbReference type="Proteomes" id="UP001597343"/>
    </source>
</evidence>
<dbReference type="InterPro" id="IPR027268">
    <property type="entry name" value="Peptidase_M4/M1_CTD_sf"/>
</dbReference>
<evidence type="ECO:0000313" key="9">
    <source>
        <dbReference type="EMBL" id="MFD2168680.1"/>
    </source>
</evidence>
<dbReference type="RefSeq" id="WP_386043611.1">
    <property type="nucleotide sequence ID" value="NZ_JBHUIO010000002.1"/>
</dbReference>